<dbReference type="InterPro" id="IPR050266">
    <property type="entry name" value="AB_hydrolase_sf"/>
</dbReference>
<dbReference type="InterPro" id="IPR000089">
    <property type="entry name" value="Biotin_lipoyl"/>
</dbReference>
<comment type="caution">
    <text evidence="5">The sequence shown here is derived from an EMBL/GenBank/DDBJ whole genome shotgun (WGS) entry which is preliminary data.</text>
</comment>
<reference evidence="6" key="1">
    <citation type="submission" date="2017-09" db="EMBL/GenBank/DDBJ databases">
        <title>The Reconstruction of 2,631 Draft Metagenome-Assembled Genomes from the Global Oceans.</title>
        <authorList>
            <person name="Tully B.J."/>
            <person name="Graham E.D."/>
            <person name="Heidelberg J.F."/>
        </authorList>
    </citation>
    <scope>NUCLEOTIDE SEQUENCE [LARGE SCALE GENOMIC DNA]</scope>
</reference>
<dbReference type="SUPFAM" id="SSF51230">
    <property type="entry name" value="Single hybrid motif"/>
    <property type="match status" value="1"/>
</dbReference>
<dbReference type="Pfam" id="PF00561">
    <property type="entry name" value="Abhydrolase_1"/>
    <property type="match status" value="1"/>
</dbReference>
<sequence>MSTELRLPRLGETMEEGIVVTWNLTEGESFERGDTLLEVETDKMVAEVPALENGILLKILVEEQAKVKVGDIFAIIDPSDKSSKRIEIPTKTEQVSSQNTLELPPASNELSKSFKQDGKDPDLIRAVPAARRLAKRYGINLKVLSGSGPTGRIERSDVVQGYQDEPKVASLKQRFGLQMGPRGVRFLRRGKQSGTPVVLLHGFASDLHSWRLIHGPLSRQRDVIALELPGHGESKDWQESRGLLALAENIEQVIIELELGPVDLVGHSLGGAIAVCLASQQASMVRQLTLLAPIGFGIEINLSAVEQFTQELPESELKLALSRLFYDVRWLSKDLVEATKQNFHSSVRRQQAQNLLRSIFPFGEQQWDARSILSKLHQPVRILWGEEDLIVPVRHLNGLPGWVAQHRLSKVGHLPQIEAAPLLLRILQADPP</sequence>
<keyword evidence="5" id="KW-0808">Transferase</keyword>
<dbReference type="InterPro" id="IPR029058">
    <property type="entry name" value="AB_hydrolase_fold"/>
</dbReference>
<dbReference type="NCBIfam" id="NF011457">
    <property type="entry name" value="PRK14875.1"/>
    <property type="match status" value="1"/>
</dbReference>
<dbReference type="EMBL" id="NZEX01000157">
    <property type="protein sequence ID" value="MAH64373.1"/>
    <property type="molecule type" value="Genomic_DNA"/>
</dbReference>
<dbReference type="Gene3D" id="3.40.50.1820">
    <property type="entry name" value="alpha/beta hydrolase"/>
    <property type="match status" value="1"/>
</dbReference>
<dbReference type="InterPro" id="IPR000073">
    <property type="entry name" value="AB_hydrolase_1"/>
</dbReference>
<evidence type="ECO:0000256" key="2">
    <source>
        <dbReference type="SAM" id="MobiDB-lite"/>
    </source>
</evidence>
<dbReference type="PROSITE" id="PS50968">
    <property type="entry name" value="BIOTINYL_LIPOYL"/>
    <property type="match status" value="1"/>
</dbReference>
<dbReference type="InterPro" id="IPR036625">
    <property type="entry name" value="E3-bd_dom_sf"/>
</dbReference>
<dbReference type="Pfam" id="PF02817">
    <property type="entry name" value="E3_binding"/>
    <property type="match status" value="1"/>
</dbReference>
<evidence type="ECO:0000259" key="4">
    <source>
        <dbReference type="PROSITE" id="PS51826"/>
    </source>
</evidence>
<dbReference type="Gene3D" id="2.40.50.100">
    <property type="match status" value="1"/>
</dbReference>
<accession>A0A2D6YME7</accession>
<proteinExistence type="inferred from homology"/>
<feature type="compositionally biased region" description="Polar residues" evidence="2">
    <location>
        <begin position="91"/>
        <end position="101"/>
    </location>
</feature>
<dbReference type="SUPFAM" id="SSF53474">
    <property type="entry name" value="alpha/beta-Hydrolases"/>
    <property type="match status" value="1"/>
</dbReference>
<dbReference type="InterPro" id="IPR004167">
    <property type="entry name" value="PSBD"/>
</dbReference>
<protein>
    <submittedName>
        <fullName evidence="5">Acetoin dehydrogenase dihydrolipoyllysine-residue acetyltransferase subunit</fullName>
    </submittedName>
</protein>
<dbReference type="Gene3D" id="4.10.320.10">
    <property type="entry name" value="E3-binding domain"/>
    <property type="match status" value="1"/>
</dbReference>
<dbReference type="PANTHER" id="PTHR43798">
    <property type="entry name" value="MONOACYLGLYCEROL LIPASE"/>
    <property type="match status" value="1"/>
</dbReference>
<feature type="domain" description="Peripheral subunit-binding (PSBD)" evidence="4">
    <location>
        <begin position="125"/>
        <end position="162"/>
    </location>
</feature>
<gene>
    <name evidence="5" type="ORF">CMN54_13195</name>
</gene>
<name>A0A2D6YME7_9DELT</name>
<evidence type="ECO:0000259" key="3">
    <source>
        <dbReference type="PROSITE" id="PS50968"/>
    </source>
</evidence>
<dbReference type="SUPFAM" id="SSF47005">
    <property type="entry name" value="Peripheral subunit-binding domain of 2-oxo acid dehydrogenase complex"/>
    <property type="match status" value="1"/>
</dbReference>
<evidence type="ECO:0000256" key="1">
    <source>
        <dbReference type="ARBA" id="ARBA00007317"/>
    </source>
</evidence>
<dbReference type="GO" id="GO:0016020">
    <property type="term" value="C:membrane"/>
    <property type="evidence" value="ECO:0007669"/>
    <property type="project" value="TreeGrafter"/>
</dbReference>
<dbReference type="Proteomes" id="UP000226525">
    <property type="component" value="Unassembled WGS sequence"/>
</dbReference>
<dbReference type="CDD" id="cd06849">
    <property type="entry name" value="lipoyl_domain"/>
    <property type="match status" value="1"/>
</dbReference>
<dbReference type="PRINTS" id="PR00111">
    <property type="entry name" value="ABHYDROLASE"/>
</dbReference>
<dbReference type="PROSITE" id="PS51826">
    <property type="entry name" value="PSBD"/>
    <property type="match status" value="1"/>
</dbReference>
<dbReference type="PANTHER" id="PTHR43798:SF33">
    <property type="entry name" value="HYDROLASE, PUTATIVE (AFU_ORTHOLOGUE AFUA_2G14860)-RELATED"/>
    <property type="match status" value="1"/>
</dbReference>
<feature type="region of interest" description="Disordered" evidence="2">
    <location>
        <begin position="91"/>
        <end position="118"/>
    </location>
</feature>
<organism evidence="5 6">
    <name type="scientific">SAR324 cluster bacterium</name>
    <dbReference type="NCBI Taxonomy" id="2024889"/>
    <lineage>
        <taxon>Bacteria</taxon>
        <taxon>Deltaproteobacteria</taxon>
        <taxon>SAR324 cluster</taxon>
    </lineage>
</organism>
<dbReference type="GO" id="GO:0016746">
    <property type="term" value="F:acyltransferase activity"/>
    <property type="evidence" value="ECO:0007669"/>
    <property type="project" value="InterPro"/>
</dbReference>
<dbReference type="Pfam" id="PF00364">
    <property type="entry name" value="Biotin_lipoyl"/>
    <property type="match status" value="1"/>
</dbReference>
<feature type="domain" description="Lipoyl-binding" evidence="3">
    <location>
        <begin position="2"/>
        <end position="77"/>
    </location>
</feature>
<evidence type="ECO:0000313" key="5">
    <source>
        <dbReference type="EMBL" id="MAH64373.1"/>
    </source>
</evidence>
<evidence type="ECO:0000313" key="6">
    <source>
        <dbReference type="Proteomes" id="UP000226525"/>
    </source>
</evidence>
<comment type="similarity">
    <text evidence="1">Belongs to the 2-oxoacid dehydrogenase family.</text>
</comment>
<dbReference type="AlphaFoldDB" id="A0A2D6YME7"/>
<dbReference type="InterPro" id="IPR011053">
    <property type="entry name" value="Single_hybrid_motif"/>
</dbReference>